<evidence type="ECO:0000256" key="6">
    <source>
        <dbReference type="PROSITE-ProRule" id="PRU00432"/>
    </source>
</evidence>
<dbReference type="Pfam" id="PF00616">
    <property type="entry name" value="RasGAP"/>
    <property type="match status" value="1"/>
</dbReference>
<keyword evidence="5" id="KW-0862">Zinc</keyword>
<evidence type="ECO:0000256" key="4">
    <source>
        <dbReference type="ARBA" id="ARBA00022771"/>
    </source>
</evidence>
<evidence type="ECO:0000313" key="11">
    <source>
        <dbReference type="EnsemblMetazoa" id="AALFPA23_000466.P38057"/>
    </source>
</evidence>
<dbReference type="CDD" id="cd01244">
    <property type="entry name" value="PH_GAP1-like"/>
    <property type="match status" value="1"/>
</dbReference>
<dbReference type="PANTHER" id="PTHR10194:SF148">
    <property type="entry name" value="GTPASE-ACTIVATING PROTEIN"/>
    <property type="match status" value="1"/>
</dbReference>
<dbReference type="InterPro" id="IPR001849">
    <property type="entry name" value="PH_domain"/>
</dbReference>
<dbReference type="CDD" id="cd04010">
    <property type="entry name" value="C2B_RasA3"/>
    <property type="match status" value="1"/>
</dbReference>
<dbReference type="CDD" id="cd08401">
    <property type="entry name" value="C2A_RasA2_RasA3"/>
    <property type="match status" value="1"/>
</dbReference>
<dbReference type="Pfam" id="PF00779">
    <property type="entry name" value="BTK"/>
    <property type="match status" value="1"/>
</dbReference>
<evidence type="ECO:0000256" key="2">
    <source>
        <dbReference type="ARBA" id="ARBA00022723"/>
    </source>
</evidence>
<keyword evidence="1" id="KW-0343">GTPase activation</keyword>
<dbReference type="PROSITE" id="PS00509">
    <property type="entry name" value="RAS_GTPASE_ACTIV_1"/>
    <property type="match status" value="1"/>
</dbReference>
<evidence type="ECO:0000256" key="7">
    <source>
        <dbReference type="SAM" id="MobiDB-lite"/>
    </source>
</evidence>
<evidence type="ECO:0000259" key="9">
    <source>
        <dbReference type="PROSITE" id="PS50004"/>
    </source>
</evidence>
<dbReference type="InterPro" id="IPR001562">
    <property type="entry name" value="Znf_Btk_motif"/>
</dbReference>
<dbReference type="InterPro" id="IPR039360">
    <property type="entry name" value="Ras_GTPase"/>
</dbReference>
<feature type="region of interest" description="Disordered" evidence="7">
    <location>
        <begin position="153"/>
        <end position="217"/>
    </location>
</feature>
<dbReference type="PROSITE" id="PS50004">
    <property type="entry name" value="C2"/>
    <property type="match status" value="2"/>
</dbReference>
<dbReference type="SUPFAM" id="SSF50729">
    <property type="entry name" value="PH domain-like"/>
    <property type="match status" value="1"/>
</dbReference>
<dbReference type="Gene3D" id="1.10.506.10">
    <property type="entry name" value="GTPase Activation - p120gap, domain 1"/>
    <property type="match status" value="2"/>
</dbReference>
<dbReference type="SMART" id="SM00239">
    <property type="entry name" value="C2"/>
    <property type="match status" value="2"/>
</dbReference>
<dbReference type="InterPro" id="IPR011993">
    <property type="entry name" value="PH-like_dom_sf"/>
</dbReference>
<dbReference type="Proteomes" id="UP000069940">
    <property type="component" value="Unassembled WGS sequence"/>
</dbReference>
<evidence type="ECO:0000256" key="3">
    <source>
        <dbReference type="ARBA" id="ARBA00022737"/>
    </source>
</evidence>
<dbReference type="SMART" id="SM00323">
    <property type="entry name" value="RasGAP"/>
    <property type="match status" value="1"/>
</dbReference>
<feature type="domain" description="PH" evidence="8">
    <location>
        <begin position="737"/>
        <end position="838"/>
    </location>
</feature>
<dbReference type="PANTHER" id="PTHR10194">
    <property type="entry name" value="RAS GTPASE-ACTIVATING PROTEINS"/>
    <property type="match status" value="1"/>
</dbReference>
<evidence type="ECO:0000256" key="5">
    <source>
        <dbReference type="ARBA" id="ARBA00022833"/>
    </source>
</evidence>
<dbReference type="Gene3D" id="2.60.40.150">
    <property type="entry name" value="C2 domain"/>
    <property type="match status" value="2"/>
</dbReference>
<dbReference type="InterPro" id="IPR000008">
    <property type="entry name" value="C2_dom"/>
</dbReference>
<dbReference type="GeneID" id="109415018"/>
<dbReference type="SMART" id="SM00107">
    <property type="entry name" value="BTK"/>
    <property type="match status" value="1"/>
</dbReference>
<dbReference type="InterPro" id="IPR035892">
    <property type="entry name" value="C2_domain_sf"/>
</dbReference>
<dbReference type="InterPro" id="IPR023152">
    <property type="entry name" value="RasGAP_CS"/>
</dbReference>
<dbReference type="Pfam" id="PF00169">
    <property type="entry name" value="PH"/>
    <property type="match status" value="1"/>
</dbReference>
<evidence type="ECO:0008006" key="13">
    <source>
        <dbReference type="Google" id="ProtNLM"/>
    </source>
</evidence>
<feature type="domain" description="C2" evidence="9">
    <location>
        <begin position="1"/>
        <end position="123"/>
    </location>
</feature>
<feature type="compositionally biased region" description="Basic and acidic residues" evidence="7">
    <location>
        <begin position="1023"/>
        <end position="1033"/>
    </location>
</feature>
<keyword evidence="12" id="KW-1185">Reference proteome</keyword>
<dbReference type="PROSITE" id="PS50003">
    <property type="entry name" value="PH_DOMAIN"/>
    <property type="match status" value="1"/>
</dbReference>
<reference evidence="12" key="1">
    <citation type="journal article" date="2015" name="Proc. Natl. Acad. Sci. U.S.A.">
        <title>Genome sequence of the Asian Tiger mosquito, Aedes albopictus, reveals insights into its biology, genetics, and evolution.</title>
        <authorList>
            <person name="Chen X.G."/>
            <person name="Jiang X."/>
            <person name="Gu J."/>
            <person name="Xu M."/>
            <person name="Wu Y."/>
            <person name="Deng Y."/>
            <person name="Zhang C."/>
            <person name="Bonizzoni M."/>
            <person name="Dermauw W."/>
            <person name="Vontas J."/>
            <person name="Armbruster P."/>
            <person name="Huang X."/>
            <person name="Yang Y."/>
            <person name="Zhang H."/>
            <person name="He W."/>
            <person name="Peng H."/>
            <person name="Liu Y."/>
            <person name="Wu K."/>
            <person name="Chen J."/>
            <person name="Lirakis M."/>
            <person name="Topalis P."/>
            <person name="Van Leeuwen T."/>
            <person name="Hall A.B."/>
            <person name="Jiang X."/>
            <person name="Thorpe C."/>
            <person name="Mueller R.L."/>
            <person name="Sun C."/>
            <person name="Waterhouse R.M."/>
            <person name="Yan G."/>
            <person name="Tu Z.J."/>
            <person name="Fang X."/>
            <person name="James A.A."/>
        </authorList>
    </citation>
    <scope>NUCLEOTIDE SEQUENCE [LARGE SCALE GENOMIC DNA]</scope>
    <source>
        <strain evidence="12">Foshan</strain>
    </source>
</reference>
<dbReference type="SMART" id="SM00233">
    <property type="entry name" value="PH"/>
    <property type="match status" value="1"/>
</dbReference>
<keyword evidence="3" id="KW-0677">Repeat</keyword>
<proteinExistence type="predicted"/>
<dbReference type="RefSeq" id="XP_062712652.1">
    <property type="nucleotide sequence ID" value="XM_062856668.1"/>
</dbReference>
<dbReference type="CDD" id="cd05128">
    <property type="entry name" value="RasGAP_GAP1_like"/>
    <property type="match status" value="1"/>
</dbReference>
<sequence>MADDTRKVRVEEQLKIKIGEAKNLIGRNGNNCGGSSSSGSKENRDVYCTIALDQEEICRTPTIERTLSPFFGEEYQFEIPRHFRYLSVYVWDRDRHLKQDKPYGKIAIKREDLHQYNHKDHWFPLRPVDEDSEVQGMAHLEISVDDGVGNLKQSNEFDDCGSHHNFQSSNNSTSSFGSVISSSGSSDTKENSSSSHLNHQHHPHLHLSHHHHQQQQLHHPIMVNNSVHSTNFKLSFPSKSGHGTLKTIFGGSSDFGNNVQQQQPFRNILDTSSSSSSRSSRITIKLTECMNLARKNGLCDPFAIITAHYSNRKKMSHRTKVRKKTVNPEFSEIVCFDLCVDVCGSDSRSDSNNTYTVAPLGGADLCEIVIAFMHKGGMGDDVFLGEIKLPVRGKQQLNAVQQSAWYYLQPRTSHSRPTRTCATPPGTRLSCDNSLGSLRLKLNYTADHVFPLATYDQLMNILIQSIDQKPITASAVHILGEIIQNKTEVAQPLVRLFTHTNKIARIIKALADHEISKLTDPTTIFRGNTLVSKMMDEAMRLSGLHYLHNTLRPIVEEIFADKKPCEIDPARVKDKGQIDTNLVNLQEYVEKVFEAITRSAVRCPAVLCQIFHDLRECAAKYFPQNKEVRYSVVSGFIFLRFFAPAILGPKLFDLTTEPVDEQTTRTLTLISKTIQSLGNLVSSRSAQQPCKEQYTGQLYKKFCTEKHVDAIKHFLEVISTVGANICDDDSTTVLEPVVLKEGMMTKRAQGRKRFGRRNFKQRYFRLTTQSLSYAKAKGKQPLCDIPLAEILAVERLNERSFKMQNIFQIVRKERPLYVQTANCVEEKEWVDLLSKICQSNKARLEHFHPCAYINGMWTCCSVNDQYAAGCTAVSPSPFQMELATALDPARDLQRLHSLIMANFHGLEELDSTLTAACEDPAAARKTIKKLNEIANSLERIHRKYKTMLAREMRYGSRQAPIGDDNYLHTSRMMAAAAASGGGGGGGGLAATAAAAVAASSMMLPASQHFDKSPGLFHRNHPLRSSDNERFSQC</sequence>
<organism evidence="11 12">
    <name type="scientific">Aedes albopictus</name>
    <name type="common">Asian tiger mosquito</name>
    <name type="synonym">Stegomyia albopicta</name>
    <dbReference type="NCBI Taxonomy" id="7160"/>
    <lineage>
        <taxon>Eukaryota</taxon>
        <taxon>Metazoa</taxon>
        <taxon>Ecdysozoa</taxon>
        <taxon>Arthropoda</taxon>
        <taxon>Hexapoda</taxon>
        <taxon>Insecta</taxon>
        <taxon>Pterygota</taxon>
        <taxon>Neoptera</taxon>
        <taxon>Endopterygota</taxon>
        <taxon>Diptera</taxon>
        <taxon>Nematocera</taxon>
        <taxon>Culicoidea</taxon>
        <taxon>Culicidae</taxon>
        <taxon>Culicinae</taxon>
        <taxon>Aedini</taxon>
        <taxon>Aedes</taxon>
        <taxon>Stegomyia</taxon>
    </lineage>
</organism>
<feature type="region of interest" description="Disordered" evidence="7">
    <location>
        <begin position="1012"/>
        <end position="1033"/>
    </location>
</feature>
<dbReference type="PROSITE" id="PS51113">
    <property type="entry name" value="ZF_BTK"/>
    <property type="match status" value="1"/>
</dbReference>
<evidence type="ECO:0000313" key="12">
    <source>
        <dbReference type="Proteomes" id="UP000069940"/>
    </source>
</evidence>
<dbReference type="InterPro" id="IPR008936">
    <property type="entry name" value="Rho_GTPase_activation_prot"/>
</dbReference>
<evidence type="ECO:0000259" key="8">
    <source>
        <dbReference type="PROSITE" id="PS50003"/>
    </source>
</evidence>
<feature type="domain" description="C2" evidence="9">
    <location>
        <begin position="260"/>
        <end position="406"/>
    </location>
</feature>
<evidence type="ECO:0000256" key="1">
    <source>
        <dbReference type="ARBA" id="ARBA00022468"/>
    </source>
</evidence>
<dbReference type="Pfam" id="PF00168">
    <property type="entry name" value="C2"/>
    <property type="match status" value="2"/>
</dbReference>
<name>A0ABM1XKD8_AEDAL</name>
<protein>
    <recommendedName>
        <fullName evidence="13">Ras gtpase-activating protein</fullName>
    </recommendedName>
</protein>
<feature type="compositionally biased region" description="Basic residues" evidence="7">
    <location>
        <begin position="198"/>
        <end position="213"/>
    </location>
</feature>
<dbReference type="SUPFAM" id="SSF49562">
    <property type="entry name" value="C2 domain (Calcium/lipid-binding domain, CaLB)"/>
    <property type="match status" value="2"/>
</dbReference>
<keyword evidence="2" id="KW-0479">Metal-binding</keyword>
<accession>A0ABM1XKD8</accession>
<dbReference type="EnsemblMetazoa" id="AALFPA23_000466.R38057">
    <property type="protein sequence ID" value="AALFPA23_000466.P38057"/>
    <property type="gene ID" value="AALFPA23_000466"/>
</dbReference>
<dbReference type="InterPro" id="IPR001936">
    <property type="entry name" value="RasGAP_dom"/>
</dbReference>
<feature type="compositionally biased region" description="Low complexity" evidence="7">
    <location>
        <begin position="163"/>
        <end position="197"/>
    </location>
</feature>
<keyword evidence="4 6" id="KW-0863">Zinc-finger</keyword>
<dbReference type="PROSITE" id="PS50018">
    <property type="entry name" value="RAS_GTPASE_ACTIV_2"/>
    <property type="match status" value="1"/>
</dbReference>
<dbReference type="SUPFAM" id="SSF48350">
    <property type="entry name" value="GTPase activation domain, GAP"/>
    <property type="match status" value="1"/>
</dbReference>
<dbReference type="Gene3D" id="2.30.29.30">
    <property type="entry name" value="Pleckstrin-homology domain (PH domain)/Phosphotyrosine-binding domain (PTB)"/>
    <property type="match status" value="1"/>
</dbReference>
<evidence type="ECO:0000259" key="10">
    <source>
        <dbReference type="PROSITE" id="PS50018"/>
    </source>
</evidence>
<reference evidence="11" key="2">
    <citation type="submission" date="2025-05" db="UniProtKB">
        <authorList>
            <consortium name="EnsemblMetazoa"/>
        </authorList>
    </citation>
    <scope>IDENTIFICATION</scope>
    <source>
        <strain evidence="11">Foshan</strain>
    </source>
</reference>
<feature type="domain" description="Ras-GAP" evidence="10">
    <location>
        <begin position="485"/>
        <end position="679"/>
    </location>
</feature>